<dbReference type="InterPro" id="IPR051239">
    <property type="entry name" value="2'-dNMP_N-hydrolase"/>
</dbReference>
<gene>
    <name evidence="1" type="ORF">GGD71_000776</name>
</gene>
<evidence type="ECO:0000313" key="1">
    <source>
        <dbReference type="EMBL" id="MBB4220029.1"/>
    </source>
</evidence>
<dbReference type="EMBL" id="JACIFZ010000001">
    <property type="protein sequence ID" value="MBB4220029.1"/>
    <property type="molecule type" value="Genomic_DNA"/>
</dbReference>
<reference evidence="1 2" key="1">
    <citation type="submission" date="2020-08" db="EMBL/GenBank/DDBJ databases">
        <title>Genomic Encyclopedia of Type Strains, Phase IV (KMG-V): Genome sequencing to study the core and pangenomes of soil and plant-associated prokaryotes.</title>
        <authorList>
            <person name="Whitman W."/>
        </authorList>
    </citation>
    <scope>NUCLEOTIDE SEQUENCE [LARGE SCALE GENOMIC DNA]</scope>
    <source>
        <strain evidence="1 2">34/80</strain>
    </source>
</reference>
<keyword evidence="1" id="KW-0808">Transferase</keyword>
<dbReference type="GO" id="GO:0016740">
    <property type="term" value="F:transferase activity"/>
    <property type="evidence" value="ECO:0007669"/>
    <property type="project" value="UniProtKB-KW"/>
</dbReference>
<organism evidence="1 2">
    <name type="scientific">Variovorax guangxiensis</name>
    <dbReference type="NCBI Taxonomy" id="1775474"/>
    <lineage>
        <taxon>Bacteria</taxon>
        <taxon>Pseudomonadati</taxon>
        <taxon>Pseudomonadota</taxon>
        <taxon>Betaproteobacteria</taxon>
        <taxon>Burkholderiales</taxon>
        <taxon>Comamonadaceae</taxon>
        <taxon>Variovorax</taxon>
    </lineage>
</organism>
<accession>A0A840FK88</accession>
<dbReference type="Gene3D" id="3.40.50.450">
    <property type="match status" value="1"/>
</dbReference>
<dbReference type="PANTHER" id="PTHR15364">
    <property type="entry name" value="2'-DEOXYNUCLEOSIDE 5'-PHOSPHATE N-HYDROLASE 1"/>
    <property type="match status" value="1"/>
</dbReference>
<dbReference type="Pfam" id="PF05014">
    <property type="entry name" value="Nuc_deoxyrib_tr"/>
    <property type="match status" value="1"/>
</dbReference>
<dbReference type="AlphaFoldDB" id="A0A840FK88"/>
<sequence>MDKQPPRNTARPRIYLAGPDVFRPDARAHFVSLSAICDAAGLAALLPADGNEELNSEAPEKQIYEANMQRLLGADGVVANLASFRGTEPDSGTVFEVGAAIALGIPVVAYGVPEGSYADRVRAALQCEVDANGVLREAGTSIAVEDFGQQLNLMLACSIHIEATPEAALKKMSHLLTVHRATKAGNP</sequence>
<dbReference type="GO" id="GO:0070694">
    <property type="term" value="F:5-hydroxymethyl-dUMP N-hydrolase activity"/>
    <property type="evidence" value="ECO:0007669"/>
    <property type="project" value="TreeGrafter"/>
</dbReference>
<dbReference type="Proteomes" id="UP000524450">
    <property type="component" value="Unassembled WGS sequence"/>
</dbReference>
<dbReference type="GO" id="GO:0009159">
    <property type="term" value="P:deoxyribonucleoside monophosphate catabolic process"/>
    <property type="evidence" value="ECO:0007669"/>
    <property type="project" value="TreeGrafter"/>
</dbReference>
<comment type="caution">
    <text evidence="1">The sequence shown here is derived from an EMBL/GenBank/DDBJ whole genome shotgun (WGS) entry which is preliminary data.</text>
</comment>
<name>A0A840FK88_9BURK</name>
<dbReference type="InterPro" id="IPR007710">
    <property type="entry name" value="Nucleoside_deoxyribTrfase"/>
</dbReference>
<dbReference type="RefSeq" id="WP_184635416.1">
    <property type="nucleotide sequence ID" value="NZ_JACIFZ010000001.1"/>
</dbReference>
<protein>
    <submittedName>
        <fullName evidence="1">Nucleoside 2-deoxyribosyltransferase</fullName>
    </submittedName>
</protein>
<dbReference type="SUPFAM" id="SSF52309">
    <property type="entry name" value="N-(deoxy)ribosyltransferase-like"/>
    <property type="match status" value="1"/>
</dbReference>
<proteinExistence type="predicted"/>
<evidence type="ECO:0000313" key="2">
    <source>
        <dbReference type="Proteomes" id="UP000524450"/>
    </source>
</evidence>
<dbReference type="PANTHER" id="PTHR15364:SF0">
    <property type="entry name" value="2'-DEOXYNUCLEOSIDE 5'-PHOSPHATE N-HYDROLASE 1"/>
    <property type="match status" value="1"/>
</dbReference>